<feature type="domain" description="Phosphoribosyltransferase" evidence="9">
    <location>
        <begin position="74"/>
        <end position="168"/>
    </location>
</feature>
<sequence length="226" mass="24588">MAAPSQESYKADLIKQSMSVNALRFGSFTLKSGRISPYFFNAGLLCTGPILATLSTAYASTIAQALKSSEFPAFDVLFGPAYKGIPFASTTALVLHTQHQIPIGFAYDRKEVKDHGEGGKMVGVPVQGKRVVILDDVMTSGKAVRGAIETVRQHGGEVVGVVQALDRQEVGQDGFSSTVKEIEGLIGEGRVHSILKMRDLMVWLEQNGMTEELANMKEYWNQYGLK</sequence>
<evidence type="ECO:0000259" key="9">
    <source>
        <dbReference type="Pfam" id="PF00156"/>
    </source>
</evidence>
<evidence type="ECO:0000256" key="8">
    <source>
        <dbReference type="ARBA" id="ARBA00022975"/>
    </source>
</evidence>
<comment type="similarity">
    <text evidence="3">Belongs to the purine/pyrimidine phosphoribosyltransferase family. PyrE subfamily.</text>
</comment>
<dbReference type="STRING" id="686832.A0A0C3CZK6"/>
<dbReference type="GO" id="GO:0006207">
    <property type="term" value="P:'de novo' pyrimidine nucleobase biosynthetic process"/>
    <property type="evidence" value="ECO:0007669"/>
    <property type="project" value="TreeGrafter"/>
</dbReference>
<gene>
    <name evidence="10" type="ORF">M413DRAFT_438469</name>
</gene>
<dbReference type="OrthoDB" id="5553476at2759"/>
<keyword evidence="6" id="KW-0328">Glycosyltransferase</keyword>
<dbReference type="InterPro" id="IPR000836">
    <property type="entry name" value="PRTase_dom"/>
</dbReference>
<dbReference type="EC" id="2.4.2.10" evidence="5"/>
<reference evidence="11" key="2">
    <citation type="submission" date="2015-01" db="EMBL/GenBank/DDBJ databases">
        <title>Evolutionary Origins and Diversification of the Mycorrhizal Mutualists.</title>
        <authorList>
            <consortium name="DOE Joint Genome Institute"/>
            <consortium name="Mycorrhizal Genomics Consortium"/>
            <person name="Kohler A."/>
            <person name="Kuo A."/>
            <person name="Nagy L.G."/>
            <person name="Floudas D."/>
            <person name="Copeland A."/>
            <person name="Barry K.W."/>
            <person name="Cichocki N."/>
            <person name="Veneault-Fourrey C."/>
            <person name="LaButti K."/>
            <person name="Lindquist E.A."/>
            <person name="Lipzen A."/>
            <person name="Lundell T."/>
            <person name="Morin E."/>
            <person name="Murat C."/>
            <person name="Riley R."/>
            <person name="Ohm R."/>
            <person name="Sun H."/>
            <person name="Tunlid A."/>
            <person name="Henrissat B."/>
            <person name="Grigoriev I.V."/>
            <person name="Hibbett D.S."/>
            <person name="Martin F."/>
        </authorList>
    </citation>
    <scope>NUCLEOTIDE SEQUENCE [LARGE SCALE GENOMIC DNA]</scope>
    <source>
        <strain evidence="11">h7</strain>
    </source>
</reference>
<comment type="function">
    <text evidence="1">Catalyzes the transfer of a ribosyl phosphate group from 5-phosphoribose 1-diphosphate to orotate, leading to the formation of orotidine monophosphate (OMP).</text>
</comment>
<dbReference type="PANTHER" id="PTHR46683:SF1">
    <property type="entry name" value="OROTATE PHOSPHORIBOSYLTRANSFERASE 1-RELATED"/>
    <property type="match status" value="1"/>
</dbReference>
<evidence type="ECO:0000256" key="5">
    <source>
        <dbReference type="ARBA" id="ARBA00011971"/>
    </source>
</evidence>
<dbReference type="GO" id="GO:0046132">
    <property type="term" value="P:pyrimidine ribonucleoside biosynthetic process"/>
    <property type="evidence" value="ECO:0007669"/>
    <property type="project" value="TreeGrafter"/>
</dbReference>
<dbReference type="Pfam" id="PF00156">
    <property type="entry name" value="Pribosyltran"/>
    <property type="match status" value="1"/>
</dbReference>
<dbReference type="NCBIfam" id="TIGR00336">
    <property type="entry name" value="pyrE"/>
    <property type="match status" value="1"/>
</dbReference>
<comment type="pathway">
    <text evidence="2">Pyrimidine metabolism; UMP biosynthesis via de novo pathway; UMP from orotate: step 1/2.</text>
</comment>
<dbReference type="EMBL" id="KN831768">
    <property type="protein sequence ID" value="KIM49286.1"/>
    <property type="molecule type" value="Genomic_DNA"/>
</dbReference>
<keyword evidence="11" id="KW-1185">Reference proteome</keyword>
<name>A0A0C3CZK6_HEBCY</name>
<comment type="subunit">
    <text evidence="4">Homodimer.</text>
</comment>
<dbReference type="InterPro" id="IPR004467">
    <property type="entry name" value="Or_phspho_trans_dom"/>
</dbReference>
<organism evidence="10 11">
    <name type="scientific">Hebeloma cylindrosporum</name>
    <dbReference type="NCBI Taxonomy" id="76867"/>
    <lineage>
        <taxon>Eukaryota</taxon>
        <taxon>Fungi</taxon>
        <taxon>Dikarya</taxon>
        <taxon>Basidiomycota</taxon>
        <taxon>Agaricomycotina</taxon>
        <taxon>Agaricomycetes</taxon>
        <taxon>Agaricomycetidae</taxon>
        <taxon>Agaricales</taxon>
        <taxon>Agaricineae</taxon>
        <taxon>Hymenogastraceae</taxon>
        <taxon>Hebeloma</taxon>
    </lineage>
</organism>
<dbReference type="GO" id="GO:0005737">
    <property type="term" value="C:cytoplasm"/>
    <property type="evidence" value="ECO:0007669"/>
    <property type="project" value="TreeGrafter"/>
</dbReference>
<evidence type="ECO:0000313" key="11">
    <source>
        <dbReference type="Proteomes" id="UP000053424"/>
    </source>
</evidence>
<dbReference type="SUPFAM" id="SSF53271">
    <property type="entry name" value="PRTase-like"/>
    <property type="match status" value="1"/>
</dbReference>
<dbReference type="InterPro" id="IPR029057">
    <property type="entry name" value="PRTase-like"/>
</dbReference>
<evidence type="ECO:0000256" key="3">
    <source>
        <dbReference type="ARBA" id="ARBA00006340"/>
    </source>
</evidence>
<dbReference type="GO" id="GO:0044205">
    <property type="term" value="P:'de novo' UMP biosynthetic process"/>
    <property type="evidence" value="ECO:0007669"/>
    <property type="project" value="UniProtKB-UniPathway"/>
</dbReference>
<dbReference type="Proteomes" id="UP000053424">
    <property type="component" value="Unassembled WGS sequence"/>
</dbReference>
<keyword evidence="7" id="KW-0808">Transferase</keyword>
<dbReference type="GO" id="GO:0004588">
    <property type="term" value="F:orotate phosphoribosyltransferase activity"/>
    <property type="evidence" value="ECO:0007669"/>
    <property type="project" value="UniProtKB-EC"/>
</dbReference>
<reference evidence="10 11" key="1">
    <citation type="submission" date="2014-04" db="EMBL/GenBank/DDBJ databases">
        <authorList>
            <consortium name="DOE Joint Genome Institute"/>
            <person name="Kuo A."/>
            <person name="Gay G."/>
            <person name="Dore J."/>
            <person name="Kohler A."/>
            <person name="Nagy L.G."/>
            <person name="Floudas D."/>
            <person name="Copeland A."/>
            <person name="Barry K.W."/>
            <person name="Cichocki N."/>
            <person name="Veneault-Fourrey C."/>
            <person name="LaButti K."/>
            <person name="Lindquist E.A."/>
            <person name="Lipzen A."/>
            <person name="Lundell T."/>
            <person name="Morin E."/>
            <person name="Murat C."/>
            <person name="Sun H."/>
            <person name="Tunlid A."/>
            <person name="Henrissat B."/>
            <person name="Grigoriev I.V."/>
            <person name="Hibbett D.S."/>
            <person name="Martin F."/>
            <person name="Nordberg H.P."/>
            <person name="Cantor M.N."/>
            <person name="Hua S.X."/>
        </authorList>
    </citation>
    <scope>NUCLEOTIDE SEQUENCE [LARGE SCALE GENOMIC DNA]</scope>
    <source>
        <strain evidence="11">h7</strain>
    </source>
</reference>
<keyword evidence="8" id="KW-0665">Pyrimidine biosynthesis</keyword>
<dbReference type="UniPathway" id="UPA00070">
    <property type="reaction ID" value="UER00119"/>
</dbReference>
<evidence type="ECO:0000256" key="7">
    <source>
        <dbReference type="ARBA" id="ARBA00022679"/>
    </source>
</evidence>
<dbReference type="HOGENOM" id="CLU_074878_0_0_1"/>
<accession>A0A0C3CZK6</accession>
<protein>
    <recommendedName>
        <fullName evidence="5">orotate phosphoribosyltransferase</fullName>
        <ecNumber evidence="5">2.4.2.10</ecNumber>
    </recommendedName>
</protein>
<proteinExistence type="inferred from homology"/>
<evidence type="ECO:0000256" key="6">
    <source>
        <dbReference type="ARBA" id="ARBA00022676"/>
    </source>
</evidence>
<dbReference type="CDD" id="cd06223">
    <property type="entry name" value="PRTases_typeI"/>
    <property type="match status" value="1"/>
</dbReference>
<dbReference type="PANTHER" id="PTHR46683">
    <property type="entry name" value="OROTATE PHOSPHORIBOSYLTRANSFERASE 1-RELATED"/>
    <property type="match status" value="1"/>
</dbReference>
<dbReference type="HAMAP" id="MF_01208">
    <property type="entry name" value="PyrE"/>
    <property type="match status" value="1"/>
</dbReference>
<dbReference type="Gene3D" id="3.40.50.2020">
    <property type="match status" value="1"/>
</dbReference>
<dbReference type="AlphaFoldDB" id="A0A0C3CZK6"/>
<evidence type="ECO:0000256" key="2">
    <source>
        <dbReference type="ARBA" id="ARBA00004889"/>
    </source>
</evidence>
<evidence type="ECO:0000313" key="10">
    <source>
        <dbReference type="EMBL" id="KIM49286.1"/>
    </source>
</evidence>
<evidence type="ECO:0000256" key="1">
    <source>
        <dbReference type="ARBA" id="ARBA00003769"/>
    </source>
</evidence>
<evidence type="ECO:0000256" key="4">
    <source>
        <dbReference type="ARBA" id="ARBA00011738"/>
    </source>
</evidence>
<dbReference type="InterPro" id="IPR023031">
    <property type="entry name" value="OPRT"/>
</dbReference>